<sequence>MASDAKTPVVLCWHMHQPGYQDLKTGQFLFPWVYLHAIKDYSDMAAHLEAHPKARAVVNFAPVLLEQIETYLVQIERWRHGAGAIGDPLLAALVAETLPETGSPAFQDLMNKALRANPDRIIKRFPAYARLADLAEFYRSKPDIQRYISSTFLTDLLVWYHLGWMGEIVRQRNACIQSLQEKGTGFTLDDRIALLDVIFEVMAGIGPRYRHLAKTGQVELSVSPYTHPILPLLLDLESAREAMPDIALPSHSRYPGGDLRASWQLQQARETFKRFFEIDAKGCWASEGGLSQATLAQLGKHGFQWTASGDSVIHNSMNLARENGQLPEQAGIHQPFRFGDNEVTVFFRDDGLSDLIGFNYADWHAEDAVGDLVHHMENIAGHAKGKPRPVISVILDGENAWEYYPENGIHFLDRLYTVLEDHPRLRLATYSELLEQPVTEPVQLPHLVAGSWIYGTFSTWIGDPDKNRAWDLLCEAKTHYDRVMDNGSLNSEEKHAAQRQLALCEGSDWFWWFGDYNPAQIVQDFERLYRRHLVNLYERIGYPAPPSVFQQLSQGGGEPARGGAMRPGHDKDAEAP</sequence>
<name>A0A1I4ZIM2_9GAMM</name>
<dbReference type="PANTHER" id="PTHR36306">
    <property type="entry name" value="ALPHA-AMYLASE-RELATED-RELATED"/>
    <property type="match status" value="1"/>
</dbReference>
<dbReference type="Gene3D" id="3.20.110.10">
    <property type="entry name" value="Glycoside hydrolase 38, N terminal domain"/>
    <property type="match status" value="1"/>
</dbReference>
<dbReference type="InterPro" id="IPR011330">
    <property type="entry name" value="Glyco_hydro/deAcase_b/a-brl"/>
</dbReference>
<dbReference type="RefSeq" id="WP_092006098.1">
    <property type="nucleotide sequence ID" value="NZ_FOUR01000009.1"/>
</dbReference>
<protein>
    <submittedName>
        <fullName evidence="6">Alpha-amylase/alpha-mannosidase, GH57 family</fullName>
    </submittedName>
</protein>
<evidence type="ECO:0000313" key="7">
    <source>
        <dbReference type="Proteomes" id="UP000199339"/>
    </source>
</evidence>
<evidence type="ECO:0000256" key="1">
    <source>
        <dbReference type="ARBA" id="ARBA00006821"/>
    </source>
</evidence>
<dbReference type="AlphaFoldDB" id="A0A1I4ZIM2"/>
<evidence type="ECO:0000256" key="4">
    <source>
        <dbReference type="SAM" id="MobiDB-lite"/>
    </source>
</evidence>
<comment type="similarity">
    <text evidence="1 3">Belongs to the glycosyl hydrolase 57 family.</text>
</comment>
<evidence type="ECO:0000313" key="6">
    <source>
        <dbReference type="EMBL" id="SFN50135.1"/>
    </source>
</evidence>
<feature type="compositionally biased region" description="Basic and acidic residues" evidence="4">
    <location>
        <begin position="567"/>
        <end position="576"/>
    </location>
</feature>
<organism evidence="6 7">
    <name type="scientific">Marinobacter pelagius</name>
    <dbReference type="NCBI Taxonomy" id="379482"/>
    <lineage>
        <taxon>Bacteria</taxon>
        <taxon>Pseudomonadati</taxon>
        <taxon>Pseudomonadota</taxon>
        <taxon>Gammaproteobacteria</taxon>
        <taxon>Pseudomonadales</taxon>
        <taxon>Marinobacteraceae</taxon>
        <taxon>Marinobacter</taxon>
    </lineage>
</organism>
<dbReference type="CDD" id="cd10796">
    <property type="entry name" value="GH57N_APU"/>
    <property type="match status" value="1"/>
</dbReference>
<dbReference type="InterPro" id="IPR004300">
    <property type="entry name" value="Glyco_hydro_57_N"/>
</dbReference>
<dbReference type="GO" id="GO:0003824">
    <property type="term" value="F:catalytic activity"/>
    <property type="evidence" value="ECO:0007669"/>
    <property type="project" value="InterPro"/>
</dbReference>
<dbReference type="GO" id="GO:0005975">
    <property type="term" value="P:carbohydrate metabolic process"/>
    <property type="evidence" value="ECO:0007669"/>
    <property type="project" value="InterPro"/>
</dbReference>
<evidence type="ECO:0000256" key="3">
    <source>
        <dbReference type="RuleBase" id="RU361196"/>
    </source>
</evidence>
<proteinExistence type="inferred from homology"/>
<evidence type="ECO:0000259" key="5">
    <source>
        <dbReference type="Pfam" id="PF03065"/>
    </source>
</evidence>
<dbReference type="InterPro" id="IPR052046">
    <property type="entry name" value="GH57_Enzymes"/>
</dbReference>
<keyword evidence="2 3" id="KW-0119">Carbohydrate metabolism</keyword>
<dbReference type="PANTHER" id="PTHR36306:SF1">
    <property type="entry name" value="ALPHA-AMYLASE-RELATED"/>
    <property type="match status" value="1"/>
</dbReference>
<dbReference type="InterPro" id="IPR027291">
    <property type="entry name" value="Glyco_hydro_38_N_sf"/>
</dbReference>
<dbReference type="Proteomes" id="UP000199339">
    <property type="component" value="Unassembled WGS sequence"/>
</dbReference>
<feature type="region of interest" description="Disordered" evidence="4">
    <location>
        <begin position="548"/>
        <end position="576"/>
    </location>
</feature>
<gene>
    <name evidence="6" type="ORF">SAMN04487961_3243</name>
</gene>
<dbReference type="Pfam" id="PF03065">
    <property type="entry name" value="Glyco_hydro_57"/>
    <property type="match status" value="1"/>
</dbReference>
<keyword evidence="7" id="KW-1185">Reference proteome</keyword>
<reference evidence="7" key="1">
    <citation type="submission" date="2016-10" db="EMBL/GenBank/DDBJ databases">
        <authorList>
            <person name="Varghese N."/>
            <person name="Submissions S."/>
        </authorList>
    </citation>
    <scope>NUCLEOTIDE SEQUENCE [LARGE SCALE GENOMIC DNA]</scope>
    <source>
        <strain evidence="7">CGMCC 1.6775</strain>
    </source>
</reference>
<evidence type="ECO:0000256" key="2">
    <source>
        <dbReference type="ARBA" id="ARBA00023277"/>
    </source>
</evidence>
<dbReference type="OrthoDB" id="9759321at2"/>
<feature type="domain" description="Glycoside hydrolase family 57 N-terminal" evidence="5">
    <location>
        <begin position="11"/>
        <end position="436"/>
    </location>
</feature>
<dbReference type="EMBL" id="FOUR01000009">
    <property type="protein sequence ID" value="SFN50135.1"/>
    <property type="molecule type" value="Genomic_DNA"/>
</dbReference>
<dbReference type="SUPFAM" id="SSF88713">
    <property type="entry name" value="Glycoside hydrolase/deacetylase"/>
    <property type="match status" value="1"/>
</dbReference>
<accession>A0A1I4ZIM2</accession>